<dbReference type="InterPro" id="IPR000792">
    <property type="entry name" value="Tscrpt_reg_LuxR_C"/>
</dbReference>
<dbReference type="PRINTS" id="PR00038">
    <property type="entry name" value="HTHLUXR"/>
</dbReference>
<reference evidence="5" key="1">
    <citation type="journal article" date="2019" name="Int. J. Syst. Evol. Microbiol.">
        <title>The Global Catalogue of Microorganisms (GCM) 10K type strain sequencing project: providing services to taxonomists for standard genome sequencing and annotation.</title>
        <authorList>
            <consortium name="The Broad Institute Genomics Platform"/>
            <consortium name="The Broad Institute Genome Sequencing Center for Infectious Disease"/>
            <person name="Wu L."/>
            <person name="Ma J."/>
        </authorList>
    </citation>
    <scope>NUCLEOTIDE SEQUENCE [LARGE SCALE GENOMIC DNA]</scope>
    <source>
        <strain evidence="5">JCM 9458</strain>
    </source>
</reference>
<feature type="domain" description="HTH luxR-type" evidence="3">
    <location>
        <begin position="850"/>
        <end position="914"/>
    </location>
</feature>
<evidence type="ECO:0000313" key="5">
    <source>
        <dbReference type="Proteomes" id="UP001501676"/>
    </source>
</evidence>
<dbReference type="Gene3D" id="1.10.10.10">
    <property type="entry name" value="Winged helix-like DNA-binding domain superfamily/Winged helix DNA-binding domain"/>
    <property type="match status" value="1"/>
</dbReference>
<dbReference type="SUPFAM" id="SSF46894">
    <property type="entry name" value="C-terminal effector domain of the bipartite response regulators"/>
    <property type="match status" value="1"/>
</dbReference>
<dbReference type="Gene3D" id="3.40.50.300">
    <property type="entry name" value="P-loop containing nucleotide triphosphate hydrolases"/>
    <property type="match status" value="1"/>
</dbReference>
<dbReference type="InterPro" id="IPR016032">
    <property type="entry name" value="Sig_transdc_resp-reg_C-effctor"/>
</dbReference>
<dbReference type="InterPro" id="IPR027417">
    <property type="entry name" value="P-loop_NTPase"/>
</dbReference>
<evidence type="ECO:0000313" key="4">
    <source>
        <dbReference type="EMBL" id="GAA3398292.1"/>
    </source>
</evidence>
<comment type="caution">
    <text evidence="4">The sequence shown here is derived from an EMBL/GenBank/DDBJ whole genome shotgun (WGS) entry which is preliminary data.</text>
</comment>
<accession>A0ABP6TDU7</accession>
<dbReference type="PANTHER" id="PTHR16305">
    <property type="entry name" value="TESTICULAR SOLUBLE ADENYLYL CYCLASE"/>
    <property type="match status" value="1"/>
</dbReference>
<dbReference type="Pfam" id="PF13191">
    <property type="entry name" value="AAA_16"/>
    <property type="match status" value="1"/>
</dbReference>
<dbReference type="RefSeq" id="WP_345733687.1">
    <property type="nucleotide sequence ID" value="NZ_BAAAYN010000081.1"/>
</dbReference>
<evidence type="ECO:0000259" key="3">
    <source>
        <dbReference type="PROSITE" id="PS50043"/>
    </source>
</evidence>
<dbReference type="PROSITE" id="PS50043">
    <property type="entry name" value="HTH_LUXR_2"/>
    <property type="match status" value="1"/>
</dbReference>
<dbReference type="Proteomes" id="UP001501676">
    <property type="component" value="Unassembled WGS sequence"/>
</dbReference>
<gene>
    <name evidence="4" type="ORF">GCM10020369_81350</name>
</gene>
<organism evidence="4 5">
    <name type="scientific">Cryptosporangium minutisporangium</name>
    <dbReference type="NCBI Taxonomy" id="113569"/>
    <lineage>
        <taxon>Bacteria</taxon>
        <taxon>Bacillati</taxon>
        <taxon>Actinomycetota</taxon>
        <taxon>Actinomycetes</taxon>
        <taxon>Cryptosporangiales</taxon>
        <taxon>Cryptosporangiaceae</taxon>
        <taxon>Cryptosporangium</taxon>
    </lineage>
</organism>
<dbReference type="CDD" id="cd06170">
    <property type="entry name" value="LuxR_C_like"/>
    <property type="match status" value="1"/>
</dbReference>
<dbReference type="PANTHER" id="PTHR16305:SF35">
    <property type="entry name" value="TRANSCRIPTIONAL ACTIVATOR DOMAIN"/>
    <property type="match status" value="1"/>
</dbReference>
<dbReference type="EMBL" id="BAAAYN010000081">
    <property type="protein sequence ID" value="GAA3398292.1"/>
    <property type="molecule type" value="Genomic_DNA"/>
</dbReference>
<sequence>MALIGRARELADVAEVLDRSRTETAALVVVGEAGIGKTTLLVAARDQARADGRTVLPVSCADTDRNDAYGALRRLLGAVDPLPADLPGPLAQALSQLRAPEPDGAVDPPVLRRAILALLARLASRRPVLLLVDDVQNADRDSLRLLMLVLRSLSREPVAVLLAARDAVPPLVAAEQLPTYEIGPLCPVSAAELLDRQPDAPRGWARGEILRQADGNPLAIVELSRAVGTAGDRALDATGPLPDGRLHWAFAAQLRAVPEPTRRLLLHAAAAWGRDSVWTILSAAGSADDLRDWEPAEEAGLVTVAGDRVLFRHPLLRTVCYADASDSDRAQAHRDLAAQTDDAYQRAWHLAAAEPGADESVAVLLEDAAGLAIRRGAFSEAAAALHRAAERSEGDEDAARRYAKAVYAAYRAGDPSWAVQLSEQVDARSRSADVRGAAACGAALALTHAGSWSRAFALAGRVVDEQPRDGQVALTAVTIAATAALFSGVPAQRAALPALLSALRLTHGGPLGEAMIPRRANPAALASVLAIADPAGYADQLRDRSAAALMEPTTGLAEVARLLFVGSVAWLVDDTALAIATLRAVLAGQRQTGSFGSVAVRSLLLIQALIDAGQWAEAADVLDEVECFAAVGDMTLLLAAAPALRATIAALRGNVADARAALRTDRVDVDPADNALVVCLRHRAAGLIAMAARDHDSAYRHLRAMFAADGAPLHQIIAPRALPQLAWCAARTGRRADLADVMAACLRVAGPRPTARLAALLHHARALLAEDGAAEEHFRAAVGDPVHAQHWPLEYAEAQLGYAEWLRKRRRPAEATPLLGEAATAFEHLGADGHGSQARRHLRVGGNAPAASRFERLTAQQQQIVRLAAEGMTNQQIGERLSISARTVGSHLYRIYPVLEVASRHQLPDVLPTS</sequence>
<proteinExistence type="predicted"/>
<name>A0ABP6TDU7_9ACTN</name>
<evidence type="ECO:0000256" key="1">
    <source>
        <dbReference type="ARBA" id="ARBA00022741"/>
    </source>
</evidence>
<dbReference type="InterPro" id="IPR036388">
    <property type="entry name" value="WH-like_DNA-bd_sf"/>
</dbReference>
<keyword evidence="2" id="KW-0067">ATP-binding</keyword>
<keyword evidence="1" id="KW-0547">Nucleotide-binding</keyword>
<evidence type="ECO:0000256" key="2">
    <source>
        <dbReference type="ARBA" id="ARBA00022840"/>
    </source>
</evidence>
<dbReference type="SUPFAM" id="SSF52540">
    <property type="entry name" value="P-loop containing nucleoside triphosphate hydrolases"/>
    <property type="match status" value="1"/>
</dbReference>
<dbReference type="SMART" id="SM00421">
    <property type="entry name" value="HTH_LUXR"/>
    <property type="match status" value="1"/>
</dbReference>
<protein>
    <submittedName>
        <fullName evidence="4">LuxR family transcriptional regulator</fullName>
    </submittedName>
</protein>
<dbReference type="InterPro" id="IPR041664">
    <property type="entry name" value="AAA_16"/>
</dbReference>
<dbReference type="Pfam" id="PF00196">
    <property type="entry name" value="GerE"/>
    <property type="match status" value="1"/>
</dbReference>
<keyword evidence="5" id="KW-1185">Reference proteome</keyword>